<dbReference type="EMBL" id="CP082214">
    <property type="protein sequence ID" value="WDM71787.1"/>
    <property type="molecule type" value="Genomic_DNA"/>
</dbReference>
<proteinExistence type="predicted"/>
<organism evidence="1 2">
    <name type="scientific">Xanthomonas cucurbitae</name>
    <dbReference type="NCBI Taxonomy" id="56453"/>
    <lineage>
        <taxon>Bacteria</taxon>
        <taxon>Pseudomonadati</taxon>
        <taxon>Pseudomonadota</taxon>
        <taxon>Gammaproteobacteria</taxon>
        <taxon>Lysobacterales</taxon>
        <taxon>Lysobacteraceae</taxon>
        <taxon>Xanthomonas</taxon>
    </lineage>
</organism>
<protein>
    <submittedName>
        <fullName evidence="1">Uncharacterized protein</fullName>
    </submittedName>
</protein>
<reference evidence="1 2" key="1">
    <citation type="submission" date="2021-08" db="EMBL/GenBank/DDBJ databases">
        <title>Genome sequences of Xanthomonas cucurbitae isolates from 5 Midwestern US states.</title>
        <authorList>
            <person name="Hind S.R."/>
        </authorList>
    </citation>
    <scope>NUCLEOTIDE SEQUENCE [LARGE SCALE GENOMIC DNA]</scope>
    <source>
        <strain evidence="1 2">OH_261</strain>
    </source>
</reference>
<dbReference type="RefSeq" id="WP_274396756.1">
    <property type="nucleotide sequence ID" value="NZ_CP082213.1"/>
</dbReference>
<sequence length="69" mass="7286">MPHPDTTAAGAFEARSSETRFLMARLGFALTDKRALAAAESDNWGHADDMAHVAGLLRQAVAFLGGEEG</sequence>
<gene>
    <name evidence="1" type="ORF">K6978_00815</name>
</gene>
<accession>A0ABY7YD94</accession>
<dbReference type="Proteomes" id="UP001214201">
    <property type="component" value="Chromosome"/>
</dbReference>
<keyword evidence="2" id="KW-1185">Reference proteome</keyword>
<name>A0ABY7YD94_9XANT</name>
<evidence type="ECO:0000313" key="1">
    <source>
        <dbReference type="EMBL" id="WDM71787.1"/>
    </source>
</evidence>
<evidence type="ECO:0000313" key="2">
    <source>
        <dbReference type="Proteomes" id="UP001214201"/>
    </source>
</evidence>